<protein>
    <submittedName>
        <fullName evidence="1">Uncharacterized protein</fullName>
    </submittedName>
</protein>
<gene>
    <name evidence="1" type="ORF">ILUMI_10725</name>
</gene>
<sequence>MQCRHICRSFYTHIRLIILQVRMGKYEYAIVRFIAEDDAPGIVTINWICEDDKCRYPNVRTNEARDKLLKSNAKPTEEWITCPIKMLSKYETFADTRLHLSKAEETSHLESEAEEDCRRKWKRKTSW</sequence>
<dbReference type="AlphaFoldDB" id="A0A8K0GEN3"/>
<dbReference type="EMBL" id="VTPC01005901">
    <property type="protein sequence ID" value="KAF2895453.1"/>
    <property type="molecule type" value="Genomic_DNA"/>
</dbReference>
<proteinExistence type="predicted"/>
<organism evidence="1 2">
    <name type="scientific">Ignelater luminosus</name>
    <name type="common">Cucubano</name>
    <name type="synonym">Pyrophorus luminosus</name>
    <dbReference type="NCBI Taxonomy" id="2038154"/>
    <lineage>
        <taxon>Eukaryota</taxon>
        <taxon>Metazoa</taxon>
        <taxon>Ecdysozoa</taxon>
        <taxon>Arthropoda</taxon>
        <taxon>Hexapoda</taxon>
        <taxon>Insecta</taxon>
        <taxon>Pterygota</taxon>
        <taxon>Neoptera</taxon>
        <taxon>Endopterygota</taxon>
        <taxon>Coleoptera</taxon>
        <taxon>Polyphaga</taxon>
        <taxon>Elateriformia</taxon>
        <taxon>Elateroidea</taxon>
        <taxon>Elateridae</taxon>
        <taxon>Agrypninae</taxon>
        <taxon>Pyrophorini</taxon>
        <taxon>Ignelater</taxon>
    </lineage>
</organism>
<accession>A0A8K0GEN3</accession>
<comment type="caution">
    <text evidence="1">The sequence shown here is derived from an EMBL/GenBank/DDBJ whole genome shotgun (WGS) entry which is preliminary data.</text>
</comment>
<dbReference type="Proteomes" id="UP000801492">
    <property type="component" value="Unassembled WGS sequence"/>
</dbReference>
<evidence type="ECO:0000313" key="1">
    <source>
        <dbReference type="EMBL" id="KAF2895453.1"/>
    </source>
</evidence>
<keyword evidence="2" id="KW-1185">Reference proteome</keyword>
<name>A0A8K0GEN3_IGNLU</name>
<evidence type="ECO:0000313" key="2">
    <source>
        <dbReference type="Proteomes" id="UP000801492"/>
    </source>
</evidence>
<dbReference type="OrthoDB" id="7486073at2759"/>
<reference evidence="1" key="1">
    <citation type="submission" date="2019-08" db="EMBL/GenBank/DDBJ databases">
        <title>The genome of the North American firefly Photinus pyralis.</title>
        <authorList>
            <consortium name="Photinus pyralis genome working group"/>
            <person name="Fallon T.R."/>
            <person name="Sander Lower S.E."/>
            <person name="Weng J.-K."/>
        </authorList>
    </citation>
    <scope>NUCLEOTIDE SEQUENCE</scope>
    <source>
        <strain evidence="1">TRF0915ILg1</strain>
        <tissue evidence="1">Whole body</tissue>
    </source>
</reference>